<evidence type="ECO:0000256" key="3">
    <source>
        <dbReference type="ARBA" id="ARBA00022525"/>
    </source>
</evidence>
<accession>A0AAD9GG82</accession>
<feature type="compositionally biased region" description="Basic and acidic residues" evidence="6">
    <location>
        <begin position="42"/>
        <end position="54"/>
    </location>
</feature>
<evidence type="ECO:0000256" key="6">
    <source>
        <dbReference type="SAM" id="MobiDB-lite"/>
    </source>
</evidence>
<name>A0AAD9GG82_9STRA</name>
<feature type="chain" id="PRO_5042189539" description="RxLR effector protein" evidence="5">
    <location>
        <begin position="24"/>
        <end position="144"/>
    </location>
</feature>
<evidence type="ECO:0000313" key="7">
    <source>
        <dbReference type="EMBL" id="KAK1937798.1"/>
    </source>
</evidence>
<keyword evidence="8" id="KW-1185">Reference proteome</keyword>
<keyword evidence="4 5" id="KW-0732">Signal</keyword>
<dbReference type="Proteomes" id="UP001259832">
    <property type="component" value="Unassembled WGS sequence"/>
</dbReference>
<dbReference type="Pfam" id="PF16810">
    <property type="entry name" value="RXLR"/>
    <property type="match status" value="1"/>
</dbReference>
<dbReference type="EMBL" id="JASMQC010000019">
    <property type="protein sequence ID" value="KAK1937798.1"/>
    <property type="molecule type" value="Genomic_DNA"/>
</dbReference>
<dbReference type="AlphaFoldDB" id="A0AAD9GG82"/>
<evidence type="ECO:0000313" key="8">
    <source>
        <dbReference type="Proteomes" id="UP001259832"/>
    </source>
</evidence>
<feature type="signal peptide" evidence="5">
    <location>
        <begin position="1"/>
        <end position="23"/>
    </location>
</feature>
<feature type="region of interest" description="Disordered" evidence="6">
    <location>
        <begin position="29"/>
        <end position="54"/>
    </location>
</feature>
<evidence type="ECO:0000256" key="1">
    <source>
        <dbReference type="ARBA" id="ARBA00004613"/>
    </source>
</evidence>
<dbReference type="InterPro" id="IPR031825">
    <property type="entry name" value="RXLR"/>
</dbReference>
<sequence>MRASVVLFLAATALIAVVSGSSANLRTSQEIESSDAAPFETNGRELRGDFKTDEASEDRMNLSFLKGDSLKSFAKSQAKYVYTDDIFKELAKKFDPDTLHTTLKLYLPKNRSNKYGVKTSRYNLYQNFLVSYVDKNPHWRSTLN</sequence>
<comment type="caution">
    <text evidence="7">The sequence shown here is derived from an EMBL/GenBank/DDBJ whole genome shotgun (WGS) entry which is preliminary data.</text>
</comment>
<keyword evidence="3 5" id="KW-0964">Secreted</keyword>
<organism evidence="7 8">
    <name type="scientific">Phytophthora citrophthora</name>
    <dbReference type="NCBI Taxonomy" id="4793"/>
    <lineage>
        <taxon>Eukaryota</taxon>
        <taxon>Sar</taxon>
        <taxon>Stramenopiles</taxon>
        <taxon>Oomycota</taxon>
        <taxon>Peronosporomycetes</taxon>
        <taxon>Peronosporales</taxon>
        <taxon>Peronosporaceae</taxon>
        <taxon>Phytophthora</taxon>
    </lineage>
</organism>
<evidence type="ECO:0000256" key="2">
    <source>
        <dbReference type="ARBA" id="ARBA00010400"/>
    </source>
</evidence>
<comment type="similarity">
    <text evidence="2 5">Belongs to the RxLR effector family.</text>
</comment>
<protein>
    <recommendedName>
        <fullName evidence="5">RxLR effector protein</fullName>
    </recommendedName>
</protein>
<gene>
    <name evidence="7" type="ORF">P3T76_009535</name>
</gene>
<comment type="domain">
    <text evidence="5">The RxLR-dEER motif acts to carry the protein into the host cell cytoplasm through binding to cell surface phosphatidylinositol-3-phosphate.</text>
</comment>
<evidence type="ECO:0000256" key="5">
    <source>
        <dbReference type="RuleBase" id="RU367124"/>
    </source>
</evidence>
<comment type="subcellular location">
    <subcellularLocation>
        <location evidence="1 5">Secreted</location>
    </subcellularLocation>
</comment>
<evidence type="ECO:0000256" key="4">
    <source>
        <dbReference type="ARBA" id="ARBA00022729"/>
    </source>
</evidence>
<comment type="function">
    <text evidence="5">Effector that suppresses plant defense responses during pathogen infection.</text>
</comment>
<reference evidence="7" key="1">
    <citation type="submission" date="2023-08" db="EMBL/GenBank/DDBJ databases">
        <title>Reference Genome Resource for the Citrus Pathogen Phytophthora citrophthora.</title>
        <authorList>
            <person name="Moller H."/>
            <person name="Coetzee B."/>
            <person name="Rose L.J."/>
            <person name="Van Niekerk J.M."/>
        </authorList>
    </citation>
    <scope>NUCLEOTIDE SEQUENCE</scope>
    <source>
        <strain evidence="7">STE-U-9442</strain>
    </source>
</reference>
<proteinExistence type="inferred from homology"/>